<comment type="caution">
    <text evidence="2">The sequence shown here is derived from an EMBL/GenBank/DDBJ whole genome shotgun (WGS) entry which is preliminary data.</text>
</comment>
<gene>
    <name evidence="2" type="ORF">BG015_002928</name>
</gene>
<feature type="compositionally biased region" description="Basic and acidic residues" evidence="1">
    <location>
        <begin position="26"/>
        <end position="48"/>
    </location>
</feature>
<proteinExistence type="predicted"/>
<dbReference type="Proteomes" id="UP000748756">
    <property type="component" value="Unassembled WGS sequence"/>
</dbReference>
<sequence length="116" mass="12257">MPPAPSASPKLTVTSTVSEATLMASESHHHGGEDRRASSPSVARHDRGGAVSSGHHSTTEYENDSGKQRMDARPESIKNVALENDNDTVHENSSTLLLPTTTAPATPILETAMNVD</sequence>
<feature type="region of interest" description="Disordered" evidence="1">
    <location>
        <begin position="19"/>
        <end position="116"/>
    </location>
</feature>
<feature type="compositionally biased region" description="Low complexity" evidence="1">
    <location>
        <begin position="95"/>
        <end position="116"/>
    </location>
</feature>
<keyword evidence="3" id="KW-1185">Reference proteome</keyword>
<evidence type="ECO:0000313" key="3">
    <source>
        <dbReference type="Proteomes" id="UP000748756"/>
    </source>
</evidence>
<name>A0A9P5S341_9FUNG</name>
<evidence type="ECO:0000256" key="1">
    <source>
        <dbReference type="SAM" id="MobiDB-lite"/>
    </source>
</evidence>
<feature type="compositionally biased region" description="Basic and acidic residues" evidence="1">
    <location>
        <begin position="64"/>
        <end position="76"/>
    </location>
</feature>
<protein>
    <submittedName>
        <fullName evidence="2">Uncharacterized protein</fullName>
    </submittedName>
</protein>
<evidence type="ECO:0000313" key="2">
    <source>
        <dbReference type="EMBL" id="KAF9153670.1"/>
    </source>
</evidence>
<accession>A0A9P5S341</accession>
<dbReference type="AlphaFoldDB" id="A0A9P5S341"/>
<reference evidence="2" key="1">
    <citation type="journal article" date="2020" name="Fungal Divers.">
        <title>Resolving the Mortierellaceae phylogeny through synthesis of multi-gene phylogenetics and phylogenomics.</title>
        <authorList>
            <person name="Vandepol N."/>
            <person name="Liber J."/>
            <person name="Desiro A."/>
            <person name="Na H."/>
            <person name="Kennedy M."/>
            <person name="Barry K."/>
            <person name="Grigoriev I.V."/>
            <person name="Miller A.N."/>
            <person name="O'Donnell K."/>
            <person name="Stajich J.E."/>
            <person name="Bonito G."/>
        </authorList>
    </citation>
    <scope>NUCLEOTIDE SEQUENCE</scope>
    <source>
        <strain evidence="2">NRRL 6426</strain>
    </source>
</reference>
<organism evidence="2 3">
    <name type="scientific">Linnemannia schmuckeri</name>
    <dbReference type="NCBI Taxonomy" id="64567"/>
    <lineage>
        <taxon>Eukaryota</taxon>
        <taxon>Fungi</taxon>
        <taxon>Fungi incertae sedis</taxon>
        <taxon>Mucoromycota</taxon>
        <taxon>Mortierellomycotina</taxon>
        <taxon>Mortierellomycetes</taxon>
        <taxon>Mortierellales</taxon>
        <taxon>Mortierellaceae</taxon>
        <taxon>Linnemannia</taxon>
    </lineage>
</organism>
<dbReference type="EMBL" id="JAAAUQ010000161">
    <property type="protein sequence ID" value="KAF9153670.1"/>
    <property type="molecule type" value="Genomic_DNA"/>
</dbReference>